<proteinExistence type="predicted"/>
<sequence length="224" mass="25630">MYDPMMEHTLTALFRTMIHGRKARDVSVPDDKINSEDYGARLKNKSFDLEVDYHGGYPTSAEEMKIVRPSLLPDKALRNKIHQDSHECSNFVHIVDKTVDKVWDSSYTTRRIQFSQKKDCSVKTSSSQSFWSIGSRILNGAFALITSIVTIARTMRNIPRRLTEGNIYSNPPYCFGGTTASQFPGPSVSRVEYLDIMKRMAEIEHKLNVLPFSLYMNVPDRQLK</sequence>
<accession>A0ACB9QMB5</accession>
<name>A0ACB9QMB5_9MYRT</name>
<keyword evidence="2" id="KW-1185">Reference proteome</keyword>
<reference evidence="2" key="1">
    <citation type="journal article" date="2023" name="Front. Plant Sci.">
        <title>Chromosomal-level genome assembly of Melastoma candidum provides insights into trichome evolution.</title>
        <authorList>
            <person name="Zhong Y."/>
            <person name="Wu W."/>
            <person name="Sun C."/>
            <person name="Zou P."/>
            <person name="Liu Y."/>
            <person name="Dai S."/>
            <person name="Zhou R."/>
        </authorList>
    </citation>
    <scope>NUCLEOTIDE SEQUENCE [LARGE SCALE GENOMIC DNA]</scope>
</reference>
<protein>
    <submittedName>
        <fullName evidence="1">Uncharacterized protein</fullName>
    </submittedName>
</protein>
<gene>
    <name evidence="1" type="ORF">MLD38_023376</name>
</gene>
<evidence type="ECO:0000313" key="2">
    <source>
        <dbReference type="Proteomes" id="UP001057402"/>
    </source>
</evidence>
<comment type="caution">
    <text evidence="1">The sequence shown here is derived from an EMBL/GenBank/DDBJ whole genome shotgun (WGS) entry which is preliminary data.</text>
</comment>
<dbReference type="EMBL" id="CM042885">
    <property type="protein sequence ID" value="KAI4367666.1"/>
    <property type="molecule type" value="Genomic_DNA"/>
</dbReference>
<evidence type="ECO:0000313" key="1">
    <source>
        <dbReference type="EMBL" id="KAI4367666.1"/>
    </source>
</evidence>
<organism evidence="1 2">
    <name type="scientific">Melastoma candidum</name>
    <dbReference type="NCBI Taxonomy" id="119954"/>
    <lineage>
        <taxon>Eukaryota</taxon>
        <taxon>Viridiplantae</taxon>
        <taxon>Streptophyta</taxon>
        <taxon>Embryophyta</taxon>
        <taxon>Tracheophyta</taxon>
        <taxon>Spermatophyta</taxon>
        <taxon>Magnoliopsida</taxon>
        <taxon>eudicotyledons</taxon>
        <taxon>Gunneridae</taxon>
        <taxon>Pentapetalae</taxon>
        <taxon>rosids</taxon>
        <taxon>malvids</taxon>
        <taxon>Myrtales</taxon>
        <taxon>Melastomataceae</taxon>
        <taxon>Melastomatoideae</taxon>
        <taxon>Melastomateae</taxon>
        <taxon>Melastoma</taxon>
    </lineage>
</organism>
<dbReference type="Proteomes" id="UP001057402">
    <property type="component" value="Chromosome 6"/>
</dbReference>